<feature type="site" description="Determinant of potassium independence" evidence="9">
    <location>
        <position position="468"/>
    </location>
</feature>
<feature type="transmembrane region" description="Helical" evidence="9">
    <location>
        <begin position="236"/>
        <end position="255"/>
    </location>
</feature>
<evidence type="ECO:0000256" key="1">
    <source>
        <dbReference type="ARBA" id="ARBA00004127"/>
    </source>
</evidence>
<feature type="transmembrane region" description="Helical" evidence="9">
    <location>
        <begin position="293"/>
        <end position="314"/>
    </location>
</feature>
<feature type="transmembrane region" description="Helical" evidence="9">
    <location>
        <begin position="79"/>
        <end position="100"/>
    </location>
</feature>
<dbReference type="NCBIfam" id="NF001951">
    <property type="entry name" value="PRK00733.1-2"/>
    <property type="match status" value="1"/>
</dbReference>
<comment type="subcellular location">
    <subcellularLocation>
        <location evidence="9">Cell membrane</location>
        <topology evidence="9">Multi-pass membrane protein</topology>
    </subcellularLocation>
    <subcellularLocation>
        <location evidence="1">Endomembrane system</location>
        <topology evidence="1">Multi-pass membrane protein</topology>
    </subcellularLocation>
</comment>
<comment type="function">
    <text evidence="9">Proton pump that utilizes the energy of pyrophosphate hydrolysis as the driving force for proton movement across the membrane. Generates a proton motive force.</text>
</comment>
<dbReference type="NCBIfam" id="TIGR01104">
    <property type="entry name" value="V_PPase"/>
    <property type="match status" value="1"/>
</dbReference>
<feature type="transmembrane region" description="Helical" evidence="9">
    <location>
        <begin position="473"/>
        <end position="491"/>
    </location>
</feature>
<keyword evidence="9" id="KW-1003">Cell membrane</keyword>
<gene>
    <name evidence="9" type="primary">hppA</name>
    <name evidence="10" type="ORF">HY834_10170</name>
</gene>
<comment type="catalytic activity">
    <reaction evidence="9">
        <text>diphosphate + H2O + H(+)(in) = 2 phosphate + 2 H(+)(out)</text>
        <dbReference type="Rhea" id="RHEA:13973"/>
        <dbReference type="ChEBI" id="CHEBI:15377"/>
        <dbReference type="ChEBI" id="CHEBI:15378"/>
        <dbReference type="ChEBI" id="CHEBI:33019"/>
        <dbReference type="ChEBI" id="CHEBI:43474"/>
        <dbReference type="EC" id="7.1.3.1"/>
    </reaction>
</comment>
<feature type="transmembrane region" description="Helical" evidence="9">
    <location>
        <begin position="617"/>
        <end position="640"/>
    </location>
</feature>
<dbReference type="EMBL" id="JACRAF010000028">
    <property type="protein sequence ID" value="MBI4922105.1"/>
    <property type="molecule type" value="Genomic_DNA"/>
</dbReference>
<feature type="transmembrane region" description="Helical" evidence="9">
    <location>
        <begin position="120"/>
        <end position="147"/>
    </location>
</feature>
<keyword evidence="4 9" id="KW-0460">Magnesium</keyword>
<comment type="similarity">
    <text evidence="9">Belongs to the H(+)-translocating pyrophosphatase (TC 3.A.10) family. K(+)-insensitive subfamily.</text>
</comment>
<evidence type="ECO:0000256" key="8">
    <source>
        <dbReference type="ARBA" id="ARBA00023136"/>
    </source>
</evidence>
<feature type="transmembrane region" description="Helical" evidence="9">
    <location>
        <begin position="261"/>
        <end position="281"/>
    </location>
</feature>
<comment type="cofactor">
    <cofactor evidence="9">
        <name>Mg(2+)</name>
        <dbReference type="ChEBI" id="CHEBI:18420"/>
    </cofactor>
</comment>
<keyword evidence="10" id="KW-0378">Hydrolase</keyword>
<feature type="transmembrane region" description="Helical" evidence="9">
    <location>
        <begin position="409"/>
        <end position="430"/>
    </location>
</feature>
<feature type="transmembrane region" description="Helical" evidence="9">
    <location>
        <begin position="378"/>
        <end position="403"/>
    </location>
</feature>
<dbReference type="EC" id="7.1.3.1" evidence="9"/>
<proteinExistence type="inferred from homology"/>
<dbReference type="Pfam" id="PF03030">
    <property type="entry name" value="H_PPase"/>
    <property type="match status" value="1"/>
</dbReference>
<sequence length="717" mass="73855">MTLLLWAIVIAGALSIVYGIVTTRTLLSADAGSARMQEISAAVREGASAYLKRQYTTIAIVGVVIFILAFWLLGAYAAIGFLIGAVLSGAAGFIGMNVSVRANVRVAQAATTSLAKGLDLSFKAGAITGLLVAGLGLLGITIYFIVLTQMFHFEFNSRTVIDALVATSFGASLISIFARLGGGIFTKGADVGGDMVGKVEAGIPEDDPRNPATIADNVGDNVGDCAGMAADLFETYVVTLVATMVLAAIVLPDAYKLAGMILPLAIGGACVITSIVGTYFVRLGASNNIMGALYKGIIATGVLSLVALLPILWWVFGDLNVALGTAEKAFTPWSLFWCGVTGLVITALIIVITEYYTGTGKRPVNSIAEASVTGHGTNVIQGLAVSLESTALPALVIVAGIIVTYNLAGLFGIAFAVATMLALAGIVVALDAFGPVTDNAGGIAEMAGLDKSVRHNTDALDADANTTKAITSGYAIGSAGLGALVLFAAYTQDLEYFVRTAVEGSFFYGMAAVNFSLANPYVVVGLLFGGLLPFLFGGMAMTAVGRAAQSVVVEVRRQFKEKPGIMAGTDKPDYGKAVDMLTKAAIREMIVPSLLPVLSPIVVFVAIFWIAGRAEGFAALGAMLMGVIVTGLFVAISMTAGGGAWDNAKKSFEDGFVDSHGVKHLKGSDAHKASVTGDTVGDPYKDTAGPAVNPMIKITNIVALLLLAVLAHMSGAV</sequence>
<feature type="transmembrane region" description="Helical" evidence="9">
    <location>
        <begin position="55"/>
        <end position="73"/>
    </location>
</feature>
<organism evidence="10 11">
    <name type="scientific">Devosia nanyangense</name>
    <dbReference type="NCBI Taxonomy" id="1228055"/>
    <lineage>
        <taxon>Bacteria</taxon>
        <taxon>Pseudomonadati</taxon>
        <taxon>Pseudomonadota</taxon>
        <taxon>Alphaproteobacteria</taxon>
        <taxon>Hyphomicrobiales</taxon>
        <taxon>Devosiaceae</taxon>
        <taxon>Devosia</taxon>
    </lineage>
</organism>
<dbReference type="InterPro" id="IPR004131">
    <property type="entry name" value="PPase-energised_H-pump"/>
</dbReference>
<protein>
    <recommendedName>
        <fullName evidence="9">K(+)-insensitive pyrophosphate-energized proton pump</fullName>
        <ecNumber evidence="9">7.1.3.1</ecNumber>
    </recommendedName>
    <alternativeName>
        <fullName evidence="9">Membrane-bound proton-translocating pyrophosphatase</fullName>
    </alternativeName>
    <alternativeName>
        <fullName evidence="9">Pyrophosphate-energized inorganic pyrophosphatase</fullName>
        <shortName evidence="9">H(+)-PPase</shortName>
    </alternativeName>
</protein>
<dbReference type="GO" id="GO:0000287">
    <property type="term" value="F:magnesium ion binding"/>
    <property type="evidence" value="ECO:0007669"/>
    <property type="project" value="UniProtKB-UniRule"/>
</dbReference>
<comment type="caution">
    <text evidence="9">Lacks conserved residue(s) required for the propagation of feature annotation.</text>
</comment>
<dbReference type="NCBIfam" id="NF001960">
    <property type="entry name" value="PRK00733.3-5"/>
    <property type="match status" value="1"/>
</dbReference>
<evidence type="ECO:0000256" key="4">
    <source>
        <dbReference type="ARBA" id="ARBA00022842"/>
    </source>
</evidence>
<keyword evidence="8 9" id="KW-0472">Membrane</keyword>
<reference evidence="10" key="1">
    <citation type="submission" date="2020-07" db="EMBL/GenBank/DDBJ databases">
        <title>Huge and variable diversity of episymbiotic CPR bacteria and DPANN archaea in groundwater ecosystems.</title>
        <authorList>
            <person name="He C.Y."/>
            <person name="Keren R."/>
            <person name="Whittaker M."/>
            <person name="Farag I.F."/>
            <person name="Doudna J."/>
            <person name="Cate J.H.D."/>
            <person name="Banfield J.F."/>
        </authorList>
    </citation>
    <scope>NUCLEOTIDE SEQUENCE</scope>
    <source>
        <strain evidence="10">NC_groundwater_1586_Pr3_B-0.1um_66_15</strain>
    </source>
</reference>
<dbReference type="HAMAP" id="MF_01129">
    <property type="entry name" value="PPase_energized_pump"/>
    <property type="match status" value="1"/>
</dbReference>
<dbReference type="GO" id="GO:0009678">
    <property type="term" value="F:diphosphate hydrolysis-driven proton transmembrane transporter activity"/>
    <property type="evidence" value="ECO:0007669"/>
    <property type="project" value="UniProtKB-UniRule"/>
</dbReference>
<evidence type="ECO:0000313" key="11">
    <source>
        <dbReference type="Proteomes" id="UP000782610"/>
    </source>
</evidence>
<keyword evidence="5 9" id="KW-1278">Translocase</keyword>
<dbReference type="GO" id="GO:0005886">
    <property type="term" value="C:plasma membrane"/>
    <property type="evidence" value="ECO:0007669"/>
    <property type="project" value="UniProtKB-SubCell"/>
</dbReference>
<dbReference type="PIRSF" id="PIRSF001265">
    <property type="entry name" value="H+-PPase"/>
    <property type="match status" value="1"/>
</dbReference>
<keyword evidence="9" id="KW-0375">Hydrogen ion transport</keyword>
<feature type="transmembrane region" description="Helical" evidence="9">
    <location>
        <begin position="159"/>
        <end position="178"/>
    </location>
</feature>
<evidence type="ECO:0000256" key="9">
    <source>
        <dbReference type="HAMAP-Rule" id="MF_01129"/>
    </source>
</evidence>
<evidence type="ECO:0000256" key="5">
    <source>
        <dbReference type="ARBA" id="ARBA00022967"/>
    </source>
</evidence>
<feature type="transmembrane region" description="Helical" evidence="9">
    <location>
        <begin position="334"/>
        <end position="357"/>
    </location>
</feature>
<comment type="subunit">
    <text evidence="9">Homodimer.</text>
</comment>
<name>A0A933L4C4_9HYPH</name>
<feature type="transmembrane region" description="Helical" evidence="9">
    <location>
        <begin position="698"/>
        <end position="716"/>
    </location>
</feature>
<evidence type="ECO:0000256" key="6">
    <source>
        <dbReference type="ARBA" id="ARBA00022989"/>
    </source>
</evidence>
<keyword evidence="7 9" id="KW-0406">Ion transport</keyword>
<keyword evidence="6 9" id="KW-1133">Transmembrane helix</keyword>
<dbReference type="AlphaFoldDB" id="A0A933L4C4"/>
<comment type="caution">
    <text evidence="10">The sequence shown here is derived from an EMBL/GenBank/DDBJ whole genome shotgun (WGS) entry which is preliminary data.</text>
</comment>
<keyword evidence="3 9" id="KW-0812">Transmembrane</keyword>
<dbReference type="Proteomes" id="UP000782610">
    <property type="component" value="Unassembled WGS sequence"/>
</dbReference>
<feature type="transmembrane region" description="Helical" evidence="9">
    <location>
        <begin position="590"/>
        <end position="611"/>
    </location>
</feature>
<dbReference type="GO" id="GO:0004427">
    <property type="term" value="F:inorganic diphosphate phosphatase activity"/>
    <property type="evidence" value="ECO:0007669"/>
    <property type="project" value="UniProtKB-UniRule"/>
</dbReference>
<feature type="transmembrane region" description="Helical" evidence="9">
    <location>
        <begin position="511"/>
        <end position="536"/>
    </location>
</feature>
<evidence type="ECO:0000256" key="2">
    <source>
        <dbReference type="ARBA" id="ARBA00022448"/>
    </source>
</evidence>
<evidence type="ECO:0000313" key="10">
    <source>
        <dbReference type="EMBL" id="MBI4922105.1"/>
    </source>
</evidence>
<dbReference type="GO" id="GO:0012505">
    <property type="term" value="C:endomembrane system"/>
    <property type="evidence" value="ECO:0007669"/>
    <property type="project" value="UniProtKB-SubCell"/>
</dbReference>
<evidence type="ECO:0000256" key="7">
    <source>
        <dbReference type="ARBA" id="ARBA00023065"/>
    </source>
</evidence>
<dbReference type="PANTHER" id="PTHR31998">
    <property type="entry name" value="K(+)-INSENSITIVE PYROPHOSPHATE-ENERGIZED PROTON PUMP"/>
    <property type="match status" value="1"/>
</dbReference>
<evidence type="ECO:0000256" key="3">
    <source>
        <dbReference type="ARBA" id="ARBA00022692"/>
    </source>
</evidence>
<feature type="transmembrane region" description="Helical" evidence="9">
    <location>
        <begin position="6"/>
        <end position="27"/>
    </location>
</feature>
<accession>A0A933L4C4</accession>
<keyword evidence="2 9" id="KW-0813">Transport</keyword>